<evidence type="ECO:0000259" key="3">
    <source>
        <dbReference type="Pfam" id="PF04773"/>
    </source>
</evidence>
<proteinExistence type="predicted"/>
<dbReference type="PANTHER" id="PTHR38731:SF3">
    <property type="entry name" value="BLL6125 PROTEIN"/>
    <property type="match status" value="1"/>
</dbReference>
<feature type="region of interest" description="Disordered" evidence="1">
    <location>
        <begin position="340"/>
        <end position="359"/>
    </location>
</feature>
<dbReference type="PANTHER" id="PTHR38731">
    <property type="entry name" value="LIPL45-RELATED LIPOPROTEIN-RELATED"/>
    <property type="match status" value="1"/>
</dbReference>
<feature type="domain" description="FecR protein" evidence="3">
    <location>
        <begin position="240"/>
        <end position="334"/>
    </location>
</feature>
<evidence type="ECO:0000256" key="2">
    <source>
        <dbReference type="SAM" id="SignalP"/>
    </source>
</evidence>
<reference evidence="4" key="1">
    <citation type="submission" date="2024-03" db="EMBL/GenBank/DDBJ databases">
        <title>Deinococcus weizhi sp. nov., isolated from human skin.</title>
        <authorList>
            <person name="Wei Z."/>
            <person name="Tian F."/>
            <person name="Yang C."/>
            <person name="Xin L.T."/>
            <person name="Wen Z.J."/>
            <person name="Lan K.C."/>
            <person name="Yu L."/>
            <person name="Zhe W."/>
            <person name="Dan F.D."/>
            <person name="Jun W."/>
            <person name="Rui Z."/>
            <person name="Yong X.J."/>
            <person name="Ting Y."/>
            <person name="Wei X."/>
            <person name="Xu Z.G."/>
            <person name="Xin Z."/>
            <person name="Dong F.G."/>
            <person name="Ni X.M."/>
            <person name="Zheng M.G."/>
            <person name="Chun Y."/>
            <person name="Qian W.X."/>
        </authorList>
    </citation>
    <scope>NUCLEOTIDE SEQUENCE</scope>
    <source>
        <strain evidence="4">VB142</strain>
    </source>
</reference>
<dbReference type="AlphaFoldDB" id="A0AAU6Q389"/>
<protein>
    <submittedName>
        <fullName evidence="4">FecR family protein</fullName>
    </submittedName>
</protein>
<name>A0AAU6Q389_9DEIO</name>
<accession>A0AAU6Q389</accession>
<organism evidence="4">
    <name type="scientific">Deinococcus sp. VB142</name>
    <dbReference type="NCBI Taxonomy" id="3112952"/>
    <lineage>
        <taxon>Bacteria</taxon>
        <taxon>Thermotogati</taxon>
        <taxon>Deinococcota</taxon>
        <taxon>Deinococci</taxon>
        <taxon>Deinococcales</taxon>
        <taxon>Deinococcaceae</taxon>
        <taxon>Deinococcus</taxon>
    </lineage>
</organism>
<dbReference type="InterPro" id="IPR006860">
    <property type="entry name" value="FecR"/>
</dbReference>
<dbReference type="EMBL" id="CP149782">
    <property type="protein sequence ID" value="WYF45090.1"/>
    <property type="molecule type" value="Genomic_DNA"/>
</dbReference>
<keyword evidence="2" id="KW-0732">Signal</keyword>
<gene>
    <name evidence="4" type="ORF">WDJ50_02930</name>
</gene>
<dbReference type="RefSeq" id="WP_339096262.1">
    <property type="nucleotide sequence ID" value="NZ_CP149782.1"/>
</dbReference>
<sequence length="548" mass="59274">MKESSRKLNLMRGPAPAFPFSPFINRKWGAVLCGLMLLCSAPSAAQNAGGAGNFSITEVNGRAEQQGTGGTWQTLSPNAVLGTGLRTGTGRVMLRSGNTRLLVGSASRLRVYQQEPDFQEGQFLYEGTGGFFALGWHMNLDAAGRVRVDLSPATSAPRVAVLQGRARFSNGTRTFWAKAGEQVSLKTGQVSAFSETDPWYLAQFVGPGAATIEALRGQVQVRSGNATRAAERGRALAAGDSVTTGAAAWVEIGFTGGGYLRLTELGELNVVSVDKTARGREVTLRLLRGSAWNVVEKGQGGYRITTPVVSTAVRGTTFRVDASGMVKVFDGRVEVPSEASVTLEAGSQKKPGEATQPLQPDEIDRLNMELDRERAQPLTLQVQTFAPGQPRLPSQRELTLFARSLPGSDVDVQVGEQRLRLKADGDSGIYRLPADFALSEGRQQLTVTTRRYEQVQQRRVWVRIDRTAPVLTDLRREQRGRVLELTGEVRDQPGQRTELTVTLPDGRVQTRWLPSGPFRMVLPAPNTLGAVGLTARDPAGNEEHASLP</sequence>
<feature type="signal peptide" evidence="2">
    <location>
        <begin position="1"/>
        <end position="45"/>
    </location>
</feature>
<evidence type="ECO:0000313" key="4">
    <source>
        <dbReference type="EMBL" id="WYF45090.1"/>
    </source>
</evidence>
<evidence type="ECO:0000256" key="1">
    <source>
        <dbReference type="SAM" id="MobiDB-lite"/>
    </source>
</evidence>
<dbReference type="Pfam" id="PF04773">
    <property type="entry name" value="FecR"/>
    <property type="match status" value="1"/>
</dbReference>
<dbReference type="Gene3D" id="2.60.120.1440">
    <property type="match status" value="1"/>
</dbReference>
<feature type="chain" id="PRO_5043716679" evidence="2">
    <location>
        <begin position="46"/>
        <end position="548"/>
    </location>
</feature>